<dbReference type="InterPro" id="IPR000683">
    <property type="entry name" value="Gfo/Idh/MocA-like_OxRdtase_N"/>
</dbReference>
<dbReference type="Gene3D" id="3.30.360.10">
    <property type="entry name" value="Dihydrodipicolinate Reductase, domain 2"/>
    <property type="match status" value="1"/>
</dbReference>
<dbReference type="PANTHER" id="PTHR43377">
    <property type="entry name" value="BILIVERDIN REDUCTASE A"/>
    <property type="match status" value="1"/>
</dbReference>
<dbReference type="SUPFAM" id="SSF51735">
    <property type="entry name" value="NAD(P)-binding Rossmann-fold domains"/>
    <property type="match status" value="1"/>
</dbReference>
<evidence type="ECO:0000259" key="1">
    <source>
        <dbReference type="Pfam" id="PF01408"/>
    </source>
</evidence>
<organism evidence="3 4">
    <name type="scientific">Oceanobacillus neutriphilus</name>
    <dbReference type="NCBI Taxonomy" id="531815"/>
    <lineage>
        <taxon>Bacteria</taxon>
        <taxon>Bacillati</taxon>
        <taxon>Bacillota</taxon>
        <taxon>Bacilli</taxon>
        <taxon>Bacillales</taxon>
        <taxon>Bacillaceae</taxon>
        <taxon>Oceanobacillus</taxon>
    </lineage>
</organism>
<proteinExistence type="predicted"/>
<dbReference type="SUPFAM" id="SSF55347">
    <property type="entry name" value="Glyceraldehyde-3-phosphate dehydrogenase-like, C-terminal domain"/>
    <property type="match status" value="1"/>
</dbReference>
<dbReference type="Pfam" id="PF22725">
    <property type="entry name" value="GFO_IDH_MocA_C3"/>
    <property type="match status" value="1"/>
</dbReference>
<feature type="domain" description="GFO/IDH/MocA-like oxidoreductase" evidence="2">
    <location>
        <begin position="129"/>
        <end position="255"/>
    </location>
</feature>
<comment type="caution">
    <text evidence="3">The sequence shown here is derived from an EMBL/GenBank/DDBJ whole genome shotgun (WGS) entry which is preliminary data.</text>
</comment>
<evidence type="ECO:0000313" key="4">
    <source>
        <dbReference type="Proteomes" id="UP000641206"/>
    </source>
</evidence>
<accession>A0ABQ2NV42</accession>
<dbReference type="InterPro" id="IPR051450">
    <property type="entry name" value="Gfo/Idh/MocA_Oxidoreductases"/>
</dbReference>
<dbReference type="InterPro" id="IPR055170">
    <property type="entry name" value="GFO_IDH_MocA-like_dom"/>
</dbReference>
<dbReference type="Proteomes" id="UP000641206">
    <property type="component" value="Unassembled WGS sequence"/>
</dbReference>
<name>A0ABQ2NV42_9BACI</name>
<evidence type="ECO:0000313" key="3">
    <source>
        <dbReference type="EMBL" id="GGP11271.1"/>
    </source>
</evidence>
<evidence type="ECO:0000259" key="2">
    <source>
        <dbReference type="Pfam" id="PF22725"/>
    </source>
</evidence>
<reference evidence="4" key="1">
    <citation type="journal article" date="2019" name="Int. J. Syst. Evol. Microbiol.">
        <title>The Global Catalogue of Microorganisms (GCM) 10K type strain sequencing project: providing services to taxonomists for standard genome sequencing and annotation.</title>
        <authorList>
            <consortium name="The Broad Institute Genomics Platform"/>
            <consortium name="The Broad Institute Genome Sequencing Center for Infectious Disease"/>
            <person name="Wu L."/>
            <person name="Ma J."/>
        </authorList>
    </citation>
    <scope>NUCLEOTIDE SEQUENCE [LARGE SCALE GENOMIC DNA]</scope>
    <source>
        <strain evidence="4">CGMCC 1.7693</strain>
    </source>
</reference>
<dbReference type="Gene3D" id="3.40.50.720">
    <property type="entry name" value="NAD(P)-binding Rossmann-like Domain"/>
    <property type="match status" value="1"/>
</dbReference>
<feature type="domain" description="Gfo/Idh/MocA-like oxidoreductase N-terminal" evidence="1">
    <location>
        <begin position="25"/>
        <end position="119"/>
    </location>
</feature>
<dbReference type="PANTHER" id="PTHR43377:SF1">
    <property type="entry name" value="BILIVERDIN REDUCTASE A"/>
    <property type="match status" value="1"/>
</dbReference>
<dbReference type="RefSeq" id="WP_188734562.1">
    <property type="nucleotide sequence ID" value="NZ_BMLW01000006.1"/>
</dbReference>
<protein>
    <submittedName>
        <fullName evidence="3">Dehydrogenase</fullName>
    </submittedName>
</protein>
<gene>
    <name evidence="3" type="ORF">GCM10011346_22770</name>
</gene>
<sequence>MMNVALLSRWHVHADDYAKEAGANDYLNIVQVWDEDQERGAIWADELGVPFEGDLEKILSNPDMDGVIVTTPTNMHKEVIMAAAKHKKHVFTEKVLAFTAQECKEIFDTVEENGIKLMVSLPRLTEDDYLYANQAMEKGWLGEITMIRCRLAHNGGVASGEAKNGWLPARFYDPEKTGGGSLIDLGAHPIYLTNRLAGPVQAIYARLQQQNSKFVDDSAAVIAEYQSGAIGIIGTGFLSYGSPFQLELYGTEGTIMLKDGEASLNSIHVNDNKWVKLNEKWTDKPTPMEQWVSDIQSDHPPVIRKEDVLNLTVINQAAALSNSQSKRIEIRQIIE</sequence>
<dbReference type="EMBL" id="BMLW01000006">
    <property type="protein sequence ID" value="GGP11271.1"/>
    <property type="molecule type" value="Genomic_DNA"/>
</dbReference>
<dbReference type="Pfam" id="PF01408">
    <property type="entry name" value="GFO_IDH_MocA"/>
    <property type="match status" value="1"/>
</dbReference>
<keyword evidence="4" id="KW-1185">Reference proteome</keyword>
<dbReference type="InterPro" id="IPR036291">
    <property type="entry name" value="NAD(P)-bd_dom_sf"/>
</dbReference>